<dbReference type="RefSeq" id="WP_089609997.1">
    <property type="nucleotide sequence ID" value="NZ_CP022121.1"/>
</dbReference>
<dbReference type="PANTHER" id="PTHR35798:SF1">
    <property type="entry name" value="CELL DIVISION PROTEIN SEPF"/>
    <property type="match status" value="1"/>
</dbReference>
<keyword evidence="8" id="KW-1185">Reference proteome</keyword>
<keyword evidence="3 5" id="KW-0131">Cell cycle</keyword>
<dbReference type="Gene3D" id="3.30.110.150">
    <property type="entry name" value="SepF-like protein"/>
    <property type="match status" value="1"/>
</dbReference>
<dbReference type="InterPro" id="IPR007561">
    <property type="entry name" value="Cell_div_SepF/SepF-rel"/>
</dbReference>
<comment type="function">
    <text evidence="4 5">Cell division protein that is part of the divisome complex and is recruited early to the Z-ring. Probably stimulates Z-ring formation, perhaps through the cross-linking of FtsZ protofilaments. Its function overlaps with FtsA.</text>
</comment>
<accession>A0ABT1Y100</accession>
<evidence type="ECO:0000256" key="2">
    <source>
        <dbReference type="ARBA" id="ARBA00023210"/>
    </source>
</evidence>
<comment type="subunit">
    <text evidence="5">Homodimer. Interacts with FtsZ.</text>
</comment>
<keyword evidence="1 5" id="KW-0132">Cell division</keyword>
<dbReference type="GO" id="GO:0051301">
    <property type="term" value="P:cell division"/>
    <property type="evidence" value="ECO:0007669"/>
    <property type="project" value="UniProtKB-KW"/>
</dbReference>
<evidence type="ECO:0000256" key="1">
    <source>
        <dbReference type="ARBA" id="ARBA00022618"/>
    </source>
</evidence>
<reference evidence="7 8" key="1">
    <citation type="submission" date="2022-08" db="EMBL/GenBank/DDBJ databases">
        <title>Proteogenomics of the novel Dehalobacterium formicoaceticum strain EZ94 highlights a key role of methyltransferases during anaerobic dichloromethane degradation.</title>
        <authorList>
            <person name="Wasmund K."/>
        </authorList>
    </citation>
    <scope>NUCLEOTIDE SEQUENCE [LARGE SCALE GENOMIC DNA]</scope>
    <source>
        <strain evidence="7 8">EZ94</strain>
    </source>
</reference>
<gene>
    <name evidence="5" type="primary">sepF</name>
    <name evidence="7" type="ORF">NVS47_03250</name>
</gene>
<evidence type="ECO:0000313" key="7">
    <source>
        <dbReference type="EMBL" id="MCR6544537.1"/>
    </source>
</evidence>
<dbReference type="InterPro" id="IPR038594">
    <property type="entry name" value="SepF-like_sf"/>
</dbReference>
<comment type="caution">
    <text evidence="7">The sequence shown here is derived from an EMBL/GenBank/DDBJ whole genome shotgun (WGS) entry which is preliminary data.</text>
</comment>
<dbReference type="HAMAP" id="MF_01197">
    <property type="entry name" value="SepF"/>
    <property type="match status" value="1"/>
</dbReference>
<evidence type="ECO:0000313" key="8">
    <source>
        <dbReference type="Proteomes" id="UP001524944"/>
    </source>
</evidence>
<dbReference type="InterPro" id="IPR023052">
    <property type="entry name" value="Cell_div_SepF"/>
</dbReference>
<protein>
    <recommendedName>
        <fullName evidence="5">Cell division protein SepF</fullName>
    </recommendedName>
</protein>
<dbReference type="PANTHER" id="PTHR35798">
    <property type="entry name" value="CELL DIVISION PROTEIN SEPF"/>
    <property type="match status" value="1"/>
</dbReference>
<keyword evidence="6" id="KW-0175">Coiled coil</keyword>
<name>A0ABT1Y100_9FIRM</name>
<evidence type="ECO:0000256" key="5">
    <source>
        <dbReference type="HAMAP-Rule" id="MF_01197"/>
    </source>
</evidence>
<dbReference type="Proteomes" id="UP001524944">
    <property type="component" value="Unassembled WGS sequence"/>
</dbReference>
<evidence type="ECO:0000256" key="4">
    <source>
        <dbReference type="ARBA" id="ARBA00044936"/>
    </source>
</evidence>
<dbReference type="Pfam" id="PF04472">
    <property type="entry name" value="SepF"/>
    <property type="match status" value="1"/>
</dbReference>
<sequence length="152" mass="17288">MSKILDKMMGAIGFEVAEEEEIIETTEENYAQNDREKRQKKANLLGLPSQRPVTMMLVKAESYDEVESIGQNIKERRPVIVNFDDVDKETAQRMIDFLSGAVFALDGSVQKVSMGTFLFATTNLDVVGQIAAEYVEEYKENNFFKGFAWNKK</sequence>
<proteinExistence type="inferred from homology"/>
<organism evidence="7 8">
    <name type="scientific">Dehalobacterium formicoaceticum</name>
    <dbReference type="NCBI Taxonomy" id="51515"/>
    <lineage>
        <taxon>Bacteria</taxon>
        <taxon>Bacillati</taxon>
        <taxon>Bacillota</taxon>
        <taxon>Clostridia</taxon>
        <taxon>Eubacteriales</taxon>
        <taxon>Peptococcaceae</taxon>
        <taxon>Dehalobacterium</taxon>
    </lineage>
</organism>
<evidence type="ECO:0000256" key="3">
    <source>
        <dbReference type="ARBA" id="ARBA00023306"/>
    </source>
</evidence>
<comment type="subcellular location">
    <subcellularLocation>
        <location evidence="5">Cytoplasm</location>
    </subcellularLocation>
    <text evidence="5">Localizes to the division site, in a FtsZ-dependent manner.</text>
</comment>
<evidence type="ECO:0000256" key="6">
    <source>
        <dbReference type="SAM" id="Coils"/>
    </source>
</evidence>
<keyword evidence="5" id="KW-0963">Cytoplasm</keyword>
<keyword evidence="2 5" id="KW-0717">Septation</keyword>
<dbReference type="EMBL" id="JANPWE010000001">
    <property type="protein sequence ID" value="MCR6544537.1"/>
    <property type="molecule type" value="Genomic_DNA"/>
</dbReference>
<feature type="coiled-coil region" evidence="6">
    <location>
        <begin position="16"/>
        <end position="43"/>
    </location>
</feature>
<comment type="similarity">
    <text evidence="5">Belongs to the SepF family.</text>
</comment>